<keyword evidence="2" id="KW-1185">Reference proteome</keyword>
<organism evidence="1 2">
    <name type="scientific">Myxacorys almedinensis A</name>
    <dbReference type="NCBI Taxonomy" id="2690445"/>
    <lineage>
        <taxon>Bacteria</taxon>
        <taxon>Bacillati</taxon>
        <taxon>Cyanobacteriota</taxon>
        <taxon>Cyanophyceae</taxon>
        <taxon>Leptolyngbyales</taxon>
        <taxon>Leptolyngbyaceae</taxon>
        <taxon>Myxacorys</taxon>
        <taxon>Myxacorys almedinensis</taxon>
    </lineage>
</organism>
<dbReference type="AlphaFoldDB" id="A0A8J7Z1M1"/>
<reference evidence="1" key="1">
    <citation type="submission" date="2019-12" db="EMBL/GenBank/DDBJ databases">
        <title>High-Quality draft genome sequences of three cyanobacteria isolated from the limestone walls of the Old Cathedral of Coimbra.</title>
        <authorList>
            <person name="Tiago I."/>
            <person name="Soares F."/>
            <person name="Portugal A."/>
        </authorList>
    </citation>
    <scope>NUCLEOTIDE SEQUENCE</scope>
    <source>
        <strain evidence="1">A</strain>
    </source>
</reference>
<dbReference type="EMBL" id="WVIE01000015">
    <property type="protein sequence ID" value="NDJ18404.1"/>
    <property type="molecule type" value="Genomic_DNA"/>
</dbReference>
<proteinExistence type="predicted"/>
<comment type="caution">
    <text evidence="1">The sequence shown here is derived from an EMBL/GenBank/DDBJ whole genome shotgun (WGS) entry which is preliminary data.</text>
</comment>
<dbReference type="SUPFAM" id="SSF141571">
    <property type="entry name" value="Pentapeptide repeat-like"/>
    <property type="match status" value="1"/>
</dbReference>
<dbReference type="PANTHER" id="PTHR47121:SF2">
    <property type="entry name" value="THYLAKOID LUMENAL PROTEIN TL20.3, CHLOROPLASTIC"/>
    <property type="match status" value="1"/>
</dbReference>
<dbReference type="Proteomes" id="UP000646053">
    <property type="component" value="Unassembled WGS sequence"/>
</dbReference>
<protein>
    <submittedName>
        <fullName evidence="1">Pentapeptide repeat-containing protein</fullName>
    </submittedName>
</protein>
<name>A0A8J7Z1M1_9CYAN</name>
<dbReference type="InterPro" id="IPR001646">
    <property type="entry name" value="5peptide_repeat"/>
</dbReference>
<gene>
    <name evidence="1" type="ORF">GS601_14060</name>
</gene>
<dbReference type="Pfam" id="PF00805">
    <property type="entry name" value="Pentapeptide"/>
    <property type="match status" value="2"/>
</dbReference>
<dbReference type="PANTHER" id="PTHR47121">
    <property type="entry name" value="THYLAKOID LUMENAL PROTEIN TL20.3, CHLOROPLASTIC"/>
    <property type="match status" value="1"/>
</dbReference>
<accession>A0A8J7Z1M1</accession>
<sequence>MPWWAVIFRLAIATFFAWVWILLSAAPVNAQEMKNYAHAQIEEQDFSHQNLEGYTFMAVEARGTNFQGANLKSSMLTKGNLLQANLEGASLEDALVDRVTLYKANLANANLTGATLSNSILDEAEITGADFTDAIVDRYTATQLCKRAAGRNPVTGVETRESLGCRD</sequence>
<dbReference type="InterPro" id="IPR053285">
    <property type="entry name" value="Thylakoid_lumenal_pentapeptide"/>
</dbReference>
<dbReference type="Gene3D" id="2.160.20.80">
    <property type="entry name" value="E3 ubiquitin-protein ligase SopA"/>
    <property type="match status" value="1"/>
</dbReference>
<evidence type="ECO:0000313" key="2">
    <source>
        <dbReference type="Proteomes" id="UP000646053"/>
    </source>
</evidence>
<evidence type="ECO:0000313" key="1">
    <source>
        <dbReference type="EMBL" id="NDJ18404.1"/>
    </source>
</evidence>